<protein>
    <recommendedName>
        <fullName evidence="15">lytic cellulose monooxygenase (C4-dehydrogenating)</fullName>
        <ecNumber evidence="15">1.14.99.56</ecNumber>
    </recommendedName>
</protein>
<evidence type="ECO:0000256" key="1">
    <source>
        <dbReference type="ARBA" id="ARBA00001973"/>
    </source>
</evidence>
<feature type="chain" id="PRO_5017980613" description="lytic cellulose monooxygenase (C4-dehydrogenating)" evidence="16">
    <location>
        <begin position="17"/>
        <end position="236"/>
    </location>
</feature>
<keyword evidence="7" id="KW-0560">Oxidoreductase</keyword>
<evidence type="ECO:0000256" key="16">
    <source>
        <dbReference type="SAM" id="SignalP"/>
    </source>
</evidence>
<feature type="domain" description="Auxiliary Activity family 9 catalytic" evidence="17">
    <location>
        <begin position="17"/>
        <end position="220"/>
    </location>
</feature>
<comment type="subcellular location">
    <subcellularLocation>
        <location evidence="2">Secreted</location>
    </subcellularLocation>
</comment>
<dbReference type="Gene3D" id="2.70.50.70">
    <property type="match status" value="1"/>
</dbReference>
<evidence type="ECO:0000256" key="6">
    <source>
        <dbReference type="ARBA" id="ARBA00023001"/>
    </source>
</evidence>
<keyword evidence="4" id="KW-0479">Metal-binding</keyword>
<accession>A0A3N2Q2I3</accession>
<proteinExistence type="inferred from homology"/>
<evidence type="ECO:0000256" key="3">
    <source>
        <dbReference type="ARBA" id="ARBA00022525"/>
    </source>
</evidence>
<evidence type="ECO:0000256" key="14">
    <source>
        <dbReference type="ARBA" id="ARBA00045077"/>
    </source>
</evidence>
<dbReference type="GO" id="GO:0030245">
    <property type="term" value="P:cellulose catabolic process"/>
    <property type="evidence" value="ECO:0007669"/>
    <property type="project" value="UniProtKB-KW"/>
</dbReference>
<evidence type="ECO:0000256" key="10">
    <source>
        <dbReference type="ARBA" id="ARBA00023157"/>
    </source>
</evidence>
<feature type="signal peptide" evidence="16">
    <location>
        <begin position="1"/>
        <end position="16"/>
    </location>
</feature>
<evidence type="ECO:0000256" key="12">
    <source>
        <dbReference type="ARBA" id="ARBA00023326"/>
    </source>
</evidence>
<keyword evidence="11" id="KW-0119">Carbohydrate metabolism</keyword>
<reference evidence="18 19" key="1">
    <citation type="journal article" date="2018" name="Mol. Ecol.">
        <title>The obligate alkalophilic soda-lake fungus Sodiomyces alkalinus has shifted to a protein diet.</title>
        <authorList>
            <person name="Grum-Grzhimaylo A.A."/>
            <person name="Falkoski D.L."/>
            <person name="van den Heuvel J."/>
            <person name="Valero-Jimenez C.A."/>
            <person name="Min B."/>
            <person name="Choi I.G."/>
            <person name="Lipzen A."/>
            <person name="Daum C.G."/>
            <person name="Aanen D.K."/>
            <person name="Tsang A."/>
            <person name="Henrissat B."/>
            <person name="Bilanenko E.N."/>
            <person name="de Vries R.P."/>
            <person name="van Kan J.A.L."/>
            <person name="Grigoriev I.V."/>
            <person name="Debets A.J.M."/>
        </authorList>
    </citation>
    <scope>NUCLEOTIDE SEQUENCE [LARGE SCALE GENOMIC DNA]</scope>
    <source>
        <strain evidence="18 19">F11</strain>
    </source>
</reference>
<evidence type="ECO:0000256" key="7">
    <source>
        <dbReference type="ARBA" id="ARBA00023002"/>
    </source>
</evidence>
<keyword evidence="8" id="KW-0186">Copper</keyword>
<evidence type="ECO:0000256" key="5">
    <source>
        <dbReference type="ARBA" id="ARBA00022729"/>
    </source>
</evidence>
<dbReference type="AlphaFoldDB" id="A0A3N2Q2I3"/>
<dbReference type="RefSeq" id="XP_028468779.1">
    <property type="nucleotide sequence ID" value="XM_028607806.1"/>
</dbReference>
<comment type="similarity">
    <text evidence="13">Belongs to the polysaccharide monooxygenase AA9 family.</text>
</comment>
<evidence type="ECO:0000256" key="4">
    <source>
        <dbReference type="ARBA" id="ARBA00022723"/>
    </source>
</evidence>
<dbReference type="GO" id="GO:0005576">
    <property type="term" value="C:extracellular region"/>
    <property type="evidence" value="ECO:0007669"/>
    <property type="project" value="UniProtKB-SubCell"/>
</dbReference>
<evidence type="ECO:0000256" key="11">
    <source>
        <dbReference type="ARBA" id="ARBA00023277"/>
    </source>
</evidence>
<evidence type="ECO:0000256" key="15">
    <source>
        <dbReference type="ARBA" id="ARBA00047174"/>
    </source>
</evidence>
<keyword evidence="10" id="KW-1015">Disulfide bond</keyword>
<dbReference type="PANTHER" id="PTHR33353">
    <property type="entry name" value="PUTATIVE (AFU_ORTHOLOGUE AFUA_1G12560)-RELATED"/>
    <property type="match status" value="1"/>
</dbReference>
<keyword evidence="6" id="KW-0136">Cellulose degradation</keyword>
<dbReference type="Pfam" id="PF03443">
    <property type="entry name" value="AA9"/>
    <property type="match status" value="1"/>
</dbReference>
<comment type="catalytic activity">
    <reaction evidence="14">
        <text>[(1-&gt;4)-beta-D-glucosyl]n+m + reduced acceptor + O2 = 4-dehydro-beta-D-glucosyl-[(1-&gt;4)-beta-D-glucosyl]n-1 + [(1-&gt;4)-beta-D-glucosyl]m + acceptor + H2O.</text>
        <dbReference type="EC" id="1.14.99.56"/>
    </reaction>
</comment>
<dbReference type="GO" id="GO:0004497">
    <property type="term" value="F:monooxygenase activity"/>
    <property type="evidence" value="ECO:0007669"/>
    <property type="project" value="UniProtKB-KW"/>
</dbReference>
<evidence type="ECO:0000256" key="9">
    <source>
        <dbReference type="ARBA" id="ARBA00023033"/>
    </source>
</evidence>
<keyword evidence="5 16" id="KW-0732">Signal</keyword>
<gene>
    <name evidence="18" type="ORF">SODALDRAFT_272044</name>
</gene>
<keyword evidence="12" id="KW-0624">Polysaccharide degradation</keyword>
<dbReference type="PANTHER" id="PTHR33353:SF9">
    <property type="entry name" value="ENDOGLUCANASE II"/>
    <property type="match status" value="1"/>
</dbReference>
<dbReference type="Proteomes" id="UP000272025">
    <property type="component" value="Unassembled WGS sequence"/>
</dbReference>
<evidence type="ECO:0000256" key="13">
    <source>
        <dbReference type="ARBA" id="ARBA00044502"/>
    </source>
</evidence>
<dbReference type="CDD" id="cd21175">
    <property type="entry name" value="LPMO_AA9"/>
    <property type="match status" value="1"/>
</dbReference>
<dbReference type="STRING" id="1314773.A0A3N2Q2I3"/>
<evidence type="ECO:0000313" key="18">
    <source>
        <dbReference type="EMBL" id="ROT40973.1"/>
    </source>
</evidence>
<evidence type="ECO:0000313" key="19">
    <source>
        <dbReference type="Proteomes" id="UP000272025"/>
    </source>
</evidence>
<evidence type="ECO:0000256" key="8">
    <source>
        <dbReference type="ARBA" id="ARBA00023008"/>
    </source>
</evidence>
<comment type="cofactor">
    <cofactor evidence="1">
        <name>Cu(2+)</name>
        <dbReference type="ChEBI" id="CHEBI:29036"/>
    </cofactor>
</comment>
<evidence type="ECO:0000259" key="17">
    <source>
        <dbReference type="Pfam" id="PF03443"/>
    </source>
</evidence>
<dbReference type="EC" id="1.14.99.56" evidence="15"/>
<dbReference type="InterPro" id="IPR005103">
    <property type="entry name" value="AA9_LPMO"/>
</dbReference>
<keyword evidence="9" id="KW-0503">Monooxygenase</keyword>
<dbReference type="InterPro" id="IPR049892">
    <property type="entry name" value="AA9"/>
</dbReference>
<sequence length="236" mass="24666">MKSALTLLASASLALGHATFQQLWVNGADHGTTCARLPRSNSPVENVNSQDLTCNVGGRTAGHFGLCQVPAGATVTVEMHEQPNDRDCNRPAIGGNHFGPVIVYMSAVNDATTADGSNPWFKVAEFGYSPQQQLWGTDVLNENCGHFNFVVPAGLPSGDYLVRAEAIALHVAGSPGGAQFYMTCYQITVTNGGGSSVPSGVSIPGAYTANHPGILINIWTGDINNYVIPGPPVVSV</sequence>
<dbReference type="OrthoDB" id="3238762at2759"/>
<name>A0A3N2Q2I3_SODAK</name>
<evidence type="ECO:0000256" key="2">
    <source>
        <dbReference type="ARBA" id="ARBA00004613"/>
    </source>
</evidence>
<dbReference type="GeneID" id="39576284"/>
<dbReference type="GO" id="GO:0046872">
    <property type="term" value="F:metal ion binding"/>
    <property type="evidence" value="ECO:0007669"/>
    <property type="project" value="UniProtKB-KW"/>
</dbReference>
<keyword evidence="19" id="KW-1185">Reference proteome</keyword>
<keyword evidence="3" id="KW-0964">Secreted</keyword>
<organism evidence="18 19">
    <name type="scientific">Sodiomyces alkalinus (strain CBS 110278 / VKM F-3762 / F11)</name>
    <name type="common">Alkaliphilic filamentous fungus</name>
    <dbReference type="NCBI Taxonomy" id="1314773"/>
    <lineage>
        <taxon>Eukaryota</taxon>
        <taxon>Fungi</taxon>
        <taxon>Dikarya</taxon>
        <taxon>Ascomycota</taxon>
        <taxon>Pezizomycotina</taxon>
        <taxon>Sordariomycetes</taxon>
        <taxon>Hypocreomycetidae</taxon>
        <taxon>Glomerellales</taxon>
        <taxon>Plectosphaerellaceae</taxon>
        <taxon>Sodiomyces</taxon>
    </lineage>
</organism>
<dbReference type="EMBL" id="ML119052">
    <property type="protein sequence ID" value="ROT40973.1"/>
    <property type="molecule type" value="Genomic_DNA"/>
</dbReference>